<proteinExistence type="predicted"/>
<reference evidence="2 3" key="1">
    <citation type="submission" date="2016-12" db="EMBL/GenBank/DDBJ databases">
        <title>The genomes of Aspergillus section Nigri reveals drivers in fungal speciation.</title>
        <authorList>
            <consortium name="DOE Joint Genome Institute"/>
            <person name="Vesth T.C."/>
            <person name="Nybo J."/>
            <person name="Theobald S."/>
            <person name="Brandl J."/>
            <person name="Frisvad J.C."/>
            <person name="Nielsen K.F."/>
            <person name="Lyhne E.K."/>
            <person name="Kogle M.E."/>
            <person name="Kuo A."/>
            <person name="Riley R."/>
            <person name="Clum A."/>
            <person name="Nolan M."/>
            <person name="Lipzen A."/>
            <person name="Salamov A."/>
            <person name="Henrissat B."/>
            <person name="Wiebenga A."/>
            <person name="De Vries R.P."/>
            <person name="Grigoriev I.V."/>
            <person name="Mortensen U.H."/>
            <person name="Andersen M.R."/>
            <person name="Baker S.E."/>
        </authorList>
    </citation>
    <scope>NUCLEOTIDE SEQUENCE [LARGE SCALE GENOMIC DNA]</scope>
    <source>
        <strain evidence="2 3">CBS 117.55</strain>
    </source>
</reference>
<keyword evidence="3" id="KW-1185">Reference proteome</keyword>
<dbReference type="EMBL" id="MSFL01000032">
    <property type="protein sequence ID" value="PWY69718.1"/>
    <property type="molecule type" value="Genomic_DNA"/>
</dbReference>
<dbReference type="VEuPathDB" id="FungiDB:BO70DRAFT_399921"/>
<sequence>MGTPNGPQDWPQQGLVQSPPFGVCREASVRTIQPTEMQEPKIARPFVDHESLGEFFGANDMDDHPSRISTNARKRPRGSRQWTGRWSQAELAFGLADWVRPLDLAIWATDHAGVAGLWRTNQSGGCRGQRRFTHVPHGSLRPFVGTSRNKKCTPGRDVRAEVGEGVSATTM</sequence>
<dbReference type="AlphaFoldDB" id="A0A317V9L1"/>
<organism evidence="2 3">
    <name type="scientific">Aspergillus heteromorphus CBS 117.55</name>
    <dbReference type="NCBI Taxonomy" id="1448321"/>
    <lineage>
        <taxon>Eukaryota</taxon>
        <taxon>Fungi</taxon>
        <taxon>Dikarya</taxon>
        <taxon>Ascomycota</taxon>
        <taxon>Pezizomycotina</taxon>
        <taxon>Eurotiomycetes</taxon>
        <taxon>Eurotiomycetidae</taxon>
        <taxon>Eurotiales</taxon>
        <taxon>Aspergillaceae</taxon>
        <taxon>Aspergillus</taxon>
        <taxon>Aspergillus subgen. Circumdati</taxon>
    </lineage>
</organism>
<evidence type="ECO:0000313" key="2">
    <source>
        <dbReference type="EMBL" id="PWY69718.1"/>
    </source>
</evidence>
<dbReference type="RefSeq" id="XP_025395670.1">
    <property type="nucleotide sequence ID" value="XM_025546891.1"/>
</dbReference>
<dbReference type="Proteomes" id="UP000247233">
    <property type="component" value="Unassembled WGS sequence"/>
</dbReference>
<protein>
    <submittedName>
        <fullName evidence="2">Uncharacterized protein</fullName>
    </submittedName>
</protein>
<gene>
    <name evidence="2" type="ORF">BO70DRAFT_399921</name>
</gene>
<comment type="caution">
    <text evidence="2">The sequence shown here is derived from an EMBL/GenBank/DDBJ whole genome shotgun (WGS) entry which is preliminary data.</text>
</comment>
<evidence type="ECO:0000313" key="3">
    <source>
        <dbReference type="Proteomes" id="UP000247233"/>
    </source>
</evidence>
<name>A0A317V9L1_9EURO</name>
<evidence type="ECO:0000256" key="1">
    <source>
        <dbReference type="SAM" id="MobiDB-lite"/>
    </source>
</evidence>
<dbReference type="GeneID" id="37069128"/>
<accession>A0A317V9L1</accession>
<feature type="region of interest" description="Disordered" evidence="1">
    <location>
        <begin position="56"/>
        <end position="80"/>
    </location>
</feature>